<name>A0A9P6E5M2_9AGAR</name>
<sequence length="68" mass="7757">MLYHKSDSFGRRDWTQNHPTHPTPTSLCKTQAPPVQQTSRCQPNQVERTEMSTCFKVYHPQSQVGLAG</sequence>
<organism evidence="2 3">
    <name type="scientific">Crepidotus variabilis</name>
    <dbReference type="NCBI Taxonomy" id="179855"/>
    <lineage>
        <taxon>Eukaryota</taxon>
        <taxon>Fungi</taxon>
        <taxon>Dikarya</taxon>
        <taxon>Basidiomycota</taxon>
        <taxon>Agaricomycotina</taxon>
        <taxon>Agaricomycetes</taxon>
        <taxon>Agaricomycetidae</taxon>
        <taxon>Agaricales</taxon>
        <taxon>Agaricineae</taxon>
        <taxon>Crepidotaceae</taxon>
        <taxon>Crepidotus</taxon>
    </lineage>
</organism>
<dbReference type="EMBL" id="MU157928">
    <property type="protein sequence ID" value="KAF9522998.1"/>
    <property type="molecule type" value="Genomic_DNA"/>
</dbReference>
<feature type="region of interest" description="Disordered" evidence="1">
    <location>
        <begin position="1"/>
        <end position="44"/>
    </location>
</feature>
<protein>
    <submittedName>
        <fullName evidence="2">Uncharacterized protein</fullName>
    </submittedName>
</protein>
<comment type="caution">
    <text evidence="2">The sequence shown here is derived from an EMBL/GenBank/DDBJ whole genome shotgun (WGS) entry which is preliminary data.</text>
</comment>
<feature type="compositionally biased region" description="Basic and acidic residues" evidence="1">
    <location>
        <begin position="1"/>
        <end position="15"/>
    </location>
</feature>
<proteinExistence type="predicted"/>
<evidence type="ECO:0000313" key="3">
    <source>
        <dbReference type="Proteomes" id="UP000807306"/>
    </source>
</evidence>
<keyword evidence="3" id="KW-1185">Reference proteome</keyword>
<accession>A0A9P6E5M2</accession>
<dbReference type="Proteomes" id="UP000807306">
    <property type="component" value="Unassembled WGS sequence"/>
</dbReference>
<feature type="compositionally biased region" description="Polar residues" evidence="1">
    <location>
        <begin position="16"/>
        <end position="44"/>
    </location>
</feature>
<evidence type="ECO:0000313" key="2">
    <source>
        <dbReference type="EMBL" id="KAF9522998.1"/>
    </source>
</evidence>
<reference evidence="2" key="1">
    <citation type="submission" date="2020-11" db="EMBL/GenBank/DDBJ databases">
        <authorList>
            <consortium name="DOE Joint Genome Institute"/>
            <person name="Ahrendt S."/>
            <person name="Riley R."/>
            <person name="Andreopoulos W."/>
            <person name="Labutti K."/>
            <person name="Pangilinan J."/>
            <person name="Ruiz-Duenas F.J."/>
            <person name="Barrasa J.M."/>
            <person name="Sanchez-Garcia M."/>
            <person name="Camarero S."/>
            <person name="Miyauchi S."/>
            <person name="Serrano A."/>
            <person name="Linde D."/>
            <person name="Babiker R."/>
            <person name="Drula E."/>
            <person name="Ayuso-Fernandez I."/>
            <person name="Pacheco R."/>
            <person name="Padilla G."/>
            <person name="Ferreira P."/>
            <person name="Barriuso J."/>
            <person name="Kellner H."/>
            <person name="Castanera R."/>
            <person name="Alfaro M."/>
            <person name="Ramirez L."/>
            <person name="Pisabarro A.G."/>
            <person name="Kuo A."/>
            <person name="Tritt A."/>
            <person name="Lipzen A."/>
            <person name="He G."/>
            <person name="Yan M."/>
            <person name="Ng V."/>
            <person name="Cullen D."/>
            <person name="Martin F."/>
            <person name="Rosso M.-N."/>
            <person name="Henrissat B."/>
            <person name="Hibbett D."/>
            <person name="Martinez A.T."/>
            <person name="Grigoriev I.V."/>
        </authorList>
    </citation>
    <scope>NUCLEOTIDE SEQUENCE</scope>
    <source>
        <strain evidence="2">CBS 506.95</strain>
    </source>
</reference>
<gene>
    <name evidence="2" type="ORF">CPB83DRAFT_69680</name>
</gene>
<evidence type="ECO:0000256" key="1">
    <source>
        <dbReference type="SAM" id="MobiDB-lite"/>
    </source>
</evidence>
<dbReference type="AlphaFoldDB" id="A0A9P6E5M2"/>